<dbReference type="PANTHER" id="PTHR12631">
    <property type="entry name" value="ALPHA-L-IDURONIDASE"/>
    <property type="match status" value="1"/>
</dbReference>
<evidence type="ECO:0000313" key="2">
    <source>
        <dbReference type="Proteomes" id="UP000193623"/>
    </source>
</evidence>
<name>A0A1Y5SVG2_9RHOB</name>
<evidence type="ECO:0000313" key="1">
    <source>
        <dbReference type="EMBL" id="SLN45979.1"/>
    </source>
</evidence>
<proteinExistence type="predicted"/>
<dbReference type="AlphaFoldDB" id="A0A1Y5SVG2"/>
<dbReference type="Gene3D" id="3.20.20.80">
    <property type="entry name" value="Glycosidases"/>
    <property type="match status" value="1"/>
</dbReference>
<sequence>MVLVLALPFGVRAQPLDGDALWSLQARPNARLGLAFPGADPQFYPLMSQAGLGVVRVTANWGRISPQRGQWNFSGLDRRVRALGDLGIDAFITFESTADWATQQGQPVKNATPNDMAEWAQFVATVVERYDGDGQGDMPRLRRPVRYYQAANEFMSPTNRSGGWAGTHAELLTYINTAHDAVKSADRRAVFVLGGIAAFNMDIALLDAGLARFEVRQSWSARSQTVFDPRDLDNPVIRDLIENRFKQIITRARYDMADVHLYGPESRDGARLAYMRQLSRRPVLSSECGGPSLDYGGQYSGQAHYAAVLERNLETLAAGASFCLWFGLGEGITATYGNRRVQLYDRQEREKPGVHAYRLLARLIDDRTEVTRLGADAFVLRTGSDRVCIATHGRGHGALALACGADAPALCVTNAQDQRTSAGDLRNLPQFCPEDGVVIAGSGLSQRLAVLDE</sequence>
<dbReference type="GO" id="GO:0004553">
    <property type="term" value="F:hydrolase activity, hydrolyzing O-glycosyl compounds"/>
    <property type="evidence" value="ECO:0007669"/>
    <property type="project" value="TreeGrafter"/>
</dbReference>
<dbReference type="PANTHER" id="PTHR12631:SF10">
    <property type="entry name" value="BETA-XYLOSIDASE-LIKE PROTEIN-RELATED"/>
    <property type="match status" value="1"/>
</dbReference>
<dbReference type="InterPro" id="IPR051923">
    <property type="entry name" value="Glycosyl_Hydrolase_39"/>
</dbReference>
<dbReference type="SUPFAM" id="SSF51445">
    <property type="entry name" value="(Trans)glycosidases"/>
    <property type="match status" value="1"/>
</dbReference>
<accession>A0A1Y5SVG2</accession>
<protein>
    <submittedName>
        <fullName evidence="1">Uncharacterized protein</fullName>
    </submittedName>
</protein>
<keyword evidence="2" id="KW-1185">Reference proteome</keyword>
<gene>
    <name evidence="1" type="ORF">PSJ8397_02410</name>
</gene>
<dbReference type="EMBL" id="FWFT01000003">
    <property type="protein sequence ID" value="SLN45979.1"/>
    <property type="molecule type" value="Genomic_DNA"/>
</dbReference>
<organism evidence="1 2">
    <name type="scientific">Pseudooctadecabacter jejudonensis</name>
    <dbReference type="NCBI Taxonomy" id="1391910"/>
    <lineage>
        <taxon>Bacteria</taxon>
        <taxon>Pseudomonadati</taxon>
        <taxon>Pseudomonadota</taxon>
        <taxon>Alphaproteobacteria</taxon>
        <taxon>Rhodobacterales</taxon>
        <taxon>Paracoccaceae</taxon>
        <taxon>Pseudooctadecabacter</taxon>
    </lineage>
</organism>
<dbReference type="Proteomes" id="UP000193623">
    <property type="component" value="Unassembled WGS sequence"/>
</dbReference>
<dbReference type="InterPro" id="IPR017853">
    <property type="entry name" value="GH"/>
</dbReference>
<reference evidence="1 2" key="1">
    <citation type="submission" date="2017-03" db="EMBL/GenBank/DDBJ databases">
        <authorList>
            <person name="Afonso C.L."/>
            <person name="Miller P.J."/>
            <person name="Scott M.A."/>
            <person name="Spackman E."/>
            <person name="Goraichik I."/>
            <person name="Dimitrov K.M."/>
            <person name="Suarez D.L."/>
            <person name="Swayne D.E."/>
        </authorList>
    </citation>
    <scope>NUCLEOTIDE SEQUENCE [LARGE SCALE GENOMIC DNA]</scope>
    <source>
        <strain evidence="1 2">CECT 8397</strain>
    </source>
</reference>